<protein>
    <submittedName>
        <fullName evidence="2">Uncharacterized protein</fullName>
    </submittedName>
</protein>
<keyword evidence="1" id="KW-0472">Membrane</keyword>
<evidence type="ECO:0000313" key="2">
    <source>
        <dbReference type="EMBL" id="CAA9478537.1"/>
    </source>
</evidence>
<evidence type="ECO:0000256" key="1">
    <source>
        <dbReference type="SAM" id="Phobius"/>
    </source>
</evidence>
<reference evidence="2" key="1">
    <citation type="submission" date="2020-02" db="EMBL/GenBank/DDBJ databases">
        <authorList>
            <person name="Meier V. D."/>
        </authorList>
    </citation>
    <scope>NUCLEOTIDE SEQUENCE</scope>
    <source>
        <strain evidence="2">AVDCRST_MAG96</strain>
    </source>
</reference>
<proteinExistence type="predicted"/>
<dbReference type="AlphaFoldDB" id="A0A6J4RYI3"/>
<keyword evidence="1" id="KW-1133">Transmembrane helix</keyword>
<gene>
    <name evidence="2" type="ORF">AVDCRST_MAG96-882</name>
</gene>
<organism evidence="2">
    <name type="scientific">uncultured Segetibacter sp</name>
    <dbReference type="NCBI Taxonomy" id="481133"/>
    <lineage>
        <taxon>Bacteria</taxon>
        <taxon>Pseudomonadati</taxon>
        <taxon>Bacteroidota</taxon>
        <taxon>Chitinophagia</taxon>
        <taxon>Chitinophagales</taxon>
        <taxon>Chitinophagaceae</taxon>
        <taxon>Segetibacter</taxon>
        <taxon>environmental samples</taxon>
    </lineage>
</organism>
<sequence length="106" mass="11973">MFFAFAGILFKHPIFPTALKERGRSGSFLSRSEQRVPVVCFVGHLIGILTGDFIMLFLIVVLVGPVMYKNTKFFFLPNTIQIMISIYFGPAHHGAFCDMAQWRALS</sequence>
<name>A0A6J4RYI3_9BACT</name>
<accession>A0A6J4RYI3</accession>
<dbReference type="EMBL" id="CADCVN010000331">
    <property type="protein sequence ID" value="CAA9478537.1"/>
    <property type="molecule type" value="Genomic_DNA"/>
</dbReference>
<feature type="transmembrane region" description="Helical" evidence="1">
    <location>
        <begin position="36"/>
        <end position="63"/>
    </location>
</feature>
<keyword evidence="1" id="KW-0812">Transmembrane</keyword>